<dbReference type="InterPro" id="IPR036291">
    <property type="entry name" value="NAD(P)-bd_dom_sf"/>
</dbReference>
<organism evidence="2 3">
    <name type="scientific">Labilithrix luteola</name>
    <dbReference type="NCBI Taxonomy" id="1391654"/>
    <lineage>
        <taxon>Bacteria</taxon>
        <taxon>Pseudomonadati</taxon>
        <taxon>Myxococcota</taxon>
        <taxon>Polyangia</taxon>
        <taxon>Polyangiales</taxon>
        <taxon>Labilitrichaceae</taxon>
        <taxon>Labilithrix</taxon>
    </lineage>
</organism>
<dbReference type="KEGG" id="llu:AKJ09_02281"/>
<dbReference type="Pfam" id="PF00106">
    <property type="entry name" value="adh_short"/>
    <property type="match status" value="1"/>
</dbReference>
<dbReference type="RefSeq" id="WP_146647037.1">
    <property type="nucleotide sequence ID" value="NZ_CP012333.1"/>
</dbReference>
<dbReference type="PRINTS" id="PR00081">
    <property type="entry name" value="GDHRDH"/>
</dbReference>
<keyword evidence="1" id="KW-0560">Oxidoreductase</keyword>
<dbReference type="InterPro" id="IPR002347">
    <property type="entry name" value="SDR_fam"/>
</dbReference>
<accession>A0A0K1PQ17</accession>
<dbReference type="OrthoDB" id="109589at2"/>
<dbReference type="GO" id="GO:0016491">
    <property type="term" value="F:oxidoreductase activity"/>
    <property type="evidence" value="ECO:0007669"/>
    <property type="project" value="UniProtKB-KW"/>
</dbReference>
<dbReference type="SUPFAM" id="SSF51735">
    <property type="entry name" value="NAD(P)-binding Rossmann-fold domains"/>
    <property type="match status" value="1"/>
</dbReference>
<dbReference type="STRING" id="1391654.AKJ09_02281"/>
<gene>
    <name evidence="2" type="ORF">AKJ09_02281</name>
</gene>
<reference evidence="2 3" key="1">
    <citation type="submission" date="2015-08" db="EMBL/GenBank/DDBJ databases">
        <authorList>
            <person name="Babu N.S."/>
            <person name="Beckwith C.J."/>
            <person name="Beseler K.G."/>
            <person name="Brison A."/>
            <person name="Carone J.V."/>
            <person name="Caskin T.P."/>
            <person name="Diamond M."/>
            <person name="Durham M.E."/>
            <person name="Foxe J.M."/>
            <person name="Go M."/>
            <person name="Henderson B.A."/>
            <person name="Jones I.B."/>
            <person name="McGettigan J.A."/>
            <person name="Micheletti S.J."/>
            <person name="Nasrallah M.E."/>
            <person name="Ortiz D."/>
            <person name="Piller C.R."/>
            <person name="Privatt S.R."/>
            <person name="Schneider S.L."/>
            <person name="Sharp S."/>
            <person name="Smith T.C."/>
            <person name="Stanton J.D."/>
            <person name="Ullery H.E."/>
            <person name="Wilson R.J."/>
            <person name="Serrano M.G."/>
            <person name="Buck G."/>
            <person name="Lee V."/>
            <person name="Wang Y."/>
            <person name="Carvalho R."/>
            <person name="Voegtly L."/>
            <person name="Shi R."/>
            <person name="Duckworth R."/>
            <person name="Johnson A."/>
            <person name="Loviza R."/>
            <person name="Walstead R."/>
            <person name="Shah Z."/>
            <person name="Kiflezghi M."/>
            <person name="Wade K."/>
            <person name="Ball S.L."/>
            <person name="Bradley K.W."/>
            <person name="Asai D.J."/>
            <person name="Bowman C.A."/>
            <person name="Russell D.A."/>
            <person name="Pope W.H."/>
            <person name="Jacobs-Sera D."/>
            <person name="Hendrix R.W."/>
            <person name="Hatfull G.F."/>
        </authorList>
    </citation>
    <scope>NUCLEOTIDE SEQUENCE [LARGE SCALE GENOMIC DNA]</scope>
    <source>
        <strain evidence="2 3">DSM 27648</strain>
    </source>
</reference>
<keyword evidence="3" id="KW-1185">Reference proteome</keyword>
<protein>
    <submittedName>
        <fullName evidence="2">Putative oxidoreductase/Short-chain dehydrogenase</fullName>
    </submittedName>
</protein>
<dbReference type="PATRIC" id="fig|1391654.3.peg.2307"/>
<dbReference type="EMBL" id="CP012333">
    <property type="protein sequence ID" value="AKU95617.1"/>
    <property type="molecule type" value="Genomic_DNA"/>
</dbReference>
<dbReference type="Gene3D" id="3.40.50.720">
    <property type="entry name" value="NAD(P)-binding Rossmann-like Domain"/>
    <property type="match status" value="1"/>
</dbReference>
<evidence type="ECO:0000313" key="2">
    <source>
        <dbReference type="EMBL" id="AKU95617.1"/>
    </source>
</evidence>
<dbReference type="Proteomes" id="UP000064967">
    <property type="component" value="Chromosome"/>
</dbReference>
<dbReference type="AlphaFoldDB" id="A0A0K1PQ17"/>
<proteinExistence type="predicted"/>
<evidence type="ECO:0000313" key="3">
    <source>
        <dbReference type="Proteomes" id="UP000064967"/>
    </source>
</evidence>
<dbReference type="PANTHER" id="PTHR43157:SF31">
    <property type="entry name" value="PHOSPHATIDYLINOSITOL-GLYCAN BIOSYNTHESIS CLASS F PROTEIN"/>
    <property type="match status" value="1"/>
</dbReference>
<dbReference type="PANTHER" id="PTHR43157">
    <property type="entry name" value="PHOSPHATIDYLINOSITOL-GLYCAN BIOSYNTHESIS CLASS F PROTEIN-RELATED"/>
    <property type="match status" value="1"/>
</dbReference>
<sequence>MRTFLVTGANSGLGATLTRMLAVRGHHVVMAVRDVNAGEETRASILRAAPEARLEVEPLDLLDIASVRALAAKVRDVDVLVNNAGVGLVRKALTPGGVVLPFATNHLGHFALTALLFDRLAQRDDARVVTVTSFIVKRDRIDLSSIDGSRYDQRGAYAQSKLANLLFGVELSRRSRAVKSILAHPGMVMTPLQRKPQGLMGIASRAFSALFARPVEYGAAALLEAAIGDSASGDLWGPGHAVGDPPLKETWRSMTDIEGAKALWRRSEELTGISFL</sequence>
<evidence type="ECO:0000256" key="1">
    <source>
        <dbReference type="ARBA" id="ARBA00023002"/>
    </source>
</evidence>
<name>A0A0K1PQ17_9BACT</name>